<evidence type="ECO:0000313" key="2">
    <source>
        <dbReference type="Proteomes" id="UP000244005"/>
    </source>
</evidence>
<dbReference type="Proteomes" id="UP000244005">
    <property type="component" value="Unassembled WGS sequence"/>
</dbReference>
<reference evidence="2" key="1">
    <citation type="journal article" date="2017" name="Cell">
        <title>Insights into land plant evolution garnered from the Marchantia polymorpha genome.</title>
        <authorList>
            <person name="Bowman J.L."/>
            <person name="Kohchi T."/>
            <person name="Yamato K.T."/>
            <person name="Jenkins J."/>
            <person name="Shu S."/>
            <person name="Ishizaki K."/>
            <person name="Yamaoka S."/>
            <person name="Nishihama R."/>
            <person name="Nakamura Y."/>
            <person name="Berger F."/>
            <person name="Adam C."/>
            <person name="Aki S.S."/>
            <person name="Althoff F."/>
            <person name="Araki T."/>
            <person name="Arteaga-Vazquez M.A."/>
            <person name="Balasubrmanian S."/>
            <person name="Barry K."/>
            <person name="Bauer D."/>
            <person name="Boehm C.R."/>
            <person name="Briginshaw L."/>
            <person name="Caballero-Perez J."/>
            <person name="Catarino B."/>
            <person name="Chen F."/>
            <person name="Chiyoda S."/>
            <person name="Chovatia M."/>
            <person name="Davies K.M."/>
            <person name="Delmans M."/>
            <person name="Demura T."/>
            <person name="Dierschke T."/>
            <person name="Dolan L."/>
            <person name="Dorantes-Acosta A.E."/>
            <person name="Eklund D.M."/>
            <person name="Florent S.N."/>
            <person name="Flores-Sandoval E."/>
            <person name="Fujiyama A."/>
            <person name="Fukuzawa H."/>
            <person name="Galik B."/>
            <person name="Grimanelli D."/>
            <person name="Grimwood J."/>
            <person name="Grossniklaus U."/>
            <person name="Hamada T."/>
            <person name="Haseloff J."/>
            <person name="Hetherington A.J."/>
            <person name="Higo A."/>
            <person name="Hirakawa Y."/>
            <person name="Hundley H.N."/>
            <person name="Ikeda Y."/>
            <person name="Inoue K."/>
            <person name="Inoue S.I."/>
            <person name="Ishida S."/>
            <person name="Jia Q."/>
            <person name="Kakita M."/>
            <person name="Kanazawa T."/>
            <person name="Kawai Y."/>
            <person name="Kawashima T."/>
            <person name="Kennedy M."/>
            <person name="Kinose K."/>
            <person name="Kinoshita T."/>
            <person name="Kohara Y."/>
            <person name="Koide E."/>
            <person name="Komatsu K."/>
            <person name="Kopischke S."/>
            <person name="Kubo M."/>
            <person name="Kyozuka J."/>
            <person name="Lagercrantz U."/>
            <person name="Lin S.S."/>
            <person name="Lindquist E."/>
            <person name="Lipzen A.M."/>
            <person name="Lu C.W."/>
            <person name="De Luna E."/>
            <person name="Martienssen R.A."/>
            <person name="Minamino N."/>
            <person name="Mizutani M."/>
            <person name="Mizutani M."/>
            <person name="Mochizuki N."/>
            <person name="Monte I."/>
            <person name="Mosher R."/>
            <person name="Nagasaki H."/>
            <person name="Nakagami H."/>
            <person name="Naramoto S."/>
            <person name="Nishitani K."/>
            <person name="Ohtani M."/>
            <person name="Okamoto T."/>
            <person name="Okumura M."/>
            <person name="Phillips J."/>
            <person name="Pollak B."/>
            <person name="Reinders A."/>
            <person name="Rovekamp M."/>
            <person name="Sano R."/>
            <person name="Sawa S."/>
            <person name="Schmid M.W."/>
            <person name="Shirakawa M."/>
            <person name="Solano R."/>
            <person name="Spunde A."/>
            <person name="Suetsugu N."/>
            <person name="Sugano S."/>
            <person name="Sugiyama A."/>
            <person name="Sun R."/>
            <person name="Suzuki Y."/>
            <person name="Takenaka M."/>
            <person name="Takezawa D."/>
            <person name="Tomogane H."/>
            <person name="Tsuzuki M."/>
            <person name="Ueda T."/>
            <person name="Umeda M."/>
            <person name="Ward J.M."/>
            <person name="Watanabe Y."/>
            <person name="Yazaki K."/>
            <person name="Yokoyama R."/>
            <person name="Yoshitake Y."/>
            <person name="Yotsui I."/>
            <person name="Zachgo S."/>
            <person name="Schmutz J."/>
        </authorList>
    </citation>
    <scope>NUCLEOTIDE SEQUENCE [LARGE SCALE GENOMIC DNA]</scope>
    <source>
        <strain evidence="2">Tak-1</strain>
    </source>
</reference>
<gene>
    <name evidence="1" type="ORF">MARPO_0224s0004</name>
</gene>
<sequence>MNRGELIGIVEKRAEVASEGLDGGWSSLQSVKLVRTEGRVGLQRQHEDRGKSTLPIADSRHRKWSFAKMPSRFNKTSEAGSRSLGLGTSECGVPSTQRLLSVSRVSKTCRRHMVFERKYSRVHGLHSRLSHRLRQQ</sequence>
<dbReference type="AlphaFoldDB" id="A0A2R6VZS1"/>
<dbReference type="EMBL" id="KZ772954">
    <property type="protein sequence ID" value="PTQ27087.1"/>
    <property type="molecule type" value="Genomic_DNA"/>
</dbReference>
<name>A0A2R6VZS1_MARPO</name>
<protein>
    <submittedName>
        <fullName evidence="1">Uncharacterized protein</fullName>
    </submittedName>
</protein>
<evidence type="ECO:0000313" key="1">
    <source>
        <dbReference type="EMBL" id="PTQ27087.1"/>
    </source>
</evidence>
<proteinExistence type="predicted"/>
<organism evidence="1 2">
    <name type="scientific">Marchantia polymorpha</name>
    <name type="common">Common liverwort</name>
    <name type="synonym">Marchantia aquatica</name>
    <dbReference type="NCBI Taxonomy" id="3197"/>
    <lineage>
        <taxon>Eukaryota</taxon>
        <taxon>Viridiplantae</taxon>
        <taxon>Streptophyta</taxon>
        <taxon>Embryophyta</taxon>
        <taxon>Marchantiophyta</taxon>
        <taxon>Marchantiopsida</taxon>
        <taxon>Marchantiidae</taxon>
        <taxon>Marchantiales</taxon>
        <taxon>Marchantiaceae</taxon>
        <taxon>Marchantia</taxon>
    </lineage>
</organism>
<accession>A0A2R6VZS1</accession>
<keyword evidence="2" id="KW-1185">Reference proteome</keyword>